<dbReference type="InterPro" id="IPR030678">
    <property type="entry name" value="Peptide/Ni-bd"/>
</dbReference>
<accession>A0A7M2RLC9</accession>
<feature type="chain" id="PRO_5039401529" evidence="2">
    <location>
        <begin position="23"/>
        <end position="531"/>
    </location>
</feature>
<organism evidence="4 5">
    <name type="scientific">Blautia liquoris</name>
    <dbReference type="NCBI Taxonomy" id="2779518"/>
    <lineage>
        <taxon>Bacteria</taxon>
        <taxon>Bacillati</taxon>
        <taxon>Bacillota</taxon>
        <taxon>Clostridia</taxon>
        <taxon>Lachnospirales</taxon>
        <taxon>Lachnospiraceae</taxon>
        <taxon>Blautia</taxon>
    </lineage>
</organism>
<evidence type="ECO:0000313" key="5">
    <source>
        <dbReference type="Proteomes" id="UP000593601"/>
    </source>
</evidence>
<dbReference type="Proteomes" id="UP000593601">
    <property type="component" value="Chromosome"/>
</dbReference>
<gene>
    <name evidence="4" type="ORF">INP51_05265</name>
</gene>
<dbReference type="GO" id="GO:0042597">
    <property type="term" value="C:periplasmic space"/>
    <property type="evidence" value="ECO:0007669"/>
    <property type="project" value="UniProtKB-ARBA"/>
</dbReference>
<dbReference type="PROSITE" id="PS51257">
    <property type="entry name" value="PROKAR_LIPOPROTEIN"/>
    <property type="match status" value="1"/>
</dbReference>
<dbReference type="SUPFAM" id="SSF53850">
    <property type="entry name" value="Periplasmic binding protein-like II"/>
    <property type="match status" value="1"/>
</dbReference>
<reference evidence="4 5" key="1">
    <citation type="submission" date="2020-10" db="EMBL/GenBank/DDBJ databases">
        <title>Blautia liquoris sp.nov., isolated from the mud in a fermentation cellar used for the production of Chinese strong-flavoured liquor.</title>
        <authorList>
            <person name="Lu L."/>
        </authorList>
    </citation>
    <scope>NUCLEOTIDE SEQUENCE [LARGE SCALE GENOMIC DNA]</scope>
    <source>
        <strain evidence="4 5">LZLJ-3</strain>
    </source>
</reference>
<feature type="signal peptide" evidence="2">
    <location>
        <begin position="1"/>
        <end position="22"/>
    </location>
</feature>
<keyword evidence="5" id="KW-1185">Reference proteome</keyword>
<dbReference type="CDD" id="cd08490">
    <property type="entry name" value="PBP2_NikA_DppA_OppA_like_3"/>
    <property type="match status" value="1"/>
</dbReference>
<sequence>MIKKKITGVFLLTALITSTLLGCGSGEPSKRNEKTEESASNHTESKNGKKVFNYGTTAYGVEMGNTGLNPHDNYSGWSTVRYGVGETLFKFTENMELKPWLAKSYEQVDENTVKITLKEGIRFSSGRSLDGQAVKECLEDLIAVNDRAPEDLKISSITADGLDVTISSKEKVPALLNYLSDPYGAIIDMKYGVTKDKNVAGTGPFIATFVSDEQISLNKNPDYWGGQVKMDEVNVKEIVDGDTLTMALQSGEIDAAQGLPYASLELFQNNDDFKISTADTSRTFFTQLNQKTPALQDPDVRKAIAMGIDKEGFTKTLLQGNGSPATGPFPSNFTFGDEQVTAEKYNPDKAKELLTKAGYEDFDGDGYLDKDGKTLTLRWLTYPGRQELPLLAESAQATLKKIGIKVDINNTQNSQDFLDKGEWDIYASAFVTAPTGDPEYFFTTHCLRESAKNRGDYFNDELEQLEGQLHNEFDVEKRGELAVSMEQLILNDNSFIFASHLKMSFVMKSKVNGFEAHPSDYYEITKDLDYK</sequence>
<dbReference type="EMBL" id="CP063304">
    <property type="protein sequence ID" value="QOV20357.1"/>
    <property type="molecule type" value="Genomic_DNA"/>
</dbReference>
<feature type="region of interest" description="Disordered" evidence="1">
    <location>
        <begin position="24"/>
        <end position="49"/>
    </location>
</feature>
<keyword evidence="2" id="KW-0732">Signal</keyword>
<dbReference type="Gene3D" id="3.40.190.10">
    <property type="entry name" value="Periplasmic binding protein-like II"/>
    <property type="match status" value="1"/>
</dbReference>
<evidence type="ECO:0000313" key="4">
    <source>
        <dbReference type="EMBL" id="QOV20357.1"/>
    </source>
</evidence>
<dbReference type="InterPro" id="IPR000914">
    <property type="entry name" value="SBP_5_dom"/>
</dbReference>
<evidence type="ECO:0000259" key="3">
    <source>
        <dbReference type="Pfam" id="PF00496"/>
    </source>
</evidence>
<feature type="domain" description="Solute-binding protein family 5" evidence="3">
    <location>
        <begin position="96"/>
        <end position="444"/>
    </location>
</feature>
<dbReference type="AlphaFoldDB" id="A0A7M2RLC9"/>
<protein>
    <submittedName>
        <fullName evidence="4">ABC transporter substrate-binding protein</fullName>
    </submittedName>
</protein>
<dbReference type="KEGG" id="bliq:INP51_05265"/>
<feature type="compositionally biased region" description="Basic and acidic residues" evidence="1">
    <location>
        <begin position="28"/>
        <end position="47"/>
    </location>
</feature>
<evidence type="ECO:0000256" key="1">
    <source>
        <dbReference type="SAM" id="MobiDB-lite"/>
    </source>
</evidence>
<dbReference type="RefSeq" id="WP_193736677.1">
    <property type="nucleotide sequence ID" value="NZ_CP063304.1"/>
</dbReference>
<dbReference type="GO" id="GO:0043190">
    <property type="term" value="C:ATP-binding cassette (ABC) transporter complex"/>
    <property type="evidence" value="ECO:0007669"/>
    <property type="project" value="InterPro"/>
</dbReference>
<proteinExistence type="predicted"/>
<dbReference type="InterPro" id="IPR039424">
    <property type="entry name" value="SBP_5"/>
</dbReference>
<dbReference type="PANTHER" id="PTHR30290">
    <property type="entry name" value="PERIPLASMIC BINDING COMPONENT OF ABC TRANSPORTER"/>
    <property type="match status" value="1"/>
</dbReference>
<name>A0A7M2RLC9_9FIRM</name>
<dbReference type="PANTHER" id="PTHR30290:SF81">
    <property type="entry name" value="OLIGOPEPTIDE-BINDING PROTEIN OPPA"/>
    <property type="match status" value="1"/>
</dbReference>
<dbReference type="GO" id="GO:0015833">
    <property type="term" value="P:peptide transport"/>
    <property type="evidence" value="ECO:0007669"/>
    <property type="project" value="TreeGrafter"/>
</dbReference>
<dbReference type="PIRSF" id="PIRSF002741">
    <property type="entry name" value="MppA"/>
    <property type="match status" value="1"/>
</dbReference>
<evidence type="ECO:0000256" key="2">
    <source>
        <dbReference type="SAM" id="SignalP"/>
    </source>
</evidence>
<dbReference type="Pfam" id="PF00496">
    <property type="entry name" value="SBP_bac_5"/>
    <property type="match status" value="1"/>
</dbReference>
<dbReference type="Gene3D" id="3.10.105.10">
    <property type="entry name" value="Dipeptide-binding Protein, Domain 3"/>
    <property type="match status" value="1"/>
</dbReference>
<dbReference type="GO" id="GO:1904680">
    <property type="term" value="F:peptide transmembrane transporter activity"/>
    <property type="evidence" value="ECO:0007669"/>
    <property type="project" value="TreeGrafter"/>
</dbReference>